<dbReference type="KEGG" id="chk:D4L85_15485"/>
<dbReference type="RefSeq" id="WP_119755139.1">
    <property type="nucleotide sequence ID" value="NZ_CP032382.1"/>
</dbReference>
<reference evidence="5" key="1">
    <citation type="submission" date="2018-09" db="EMBL/GenBank/DDBJ databases">
        <title>Chryseolinea sp. KIS68-18 isolated from soil.</title>
        <authorList>
            <person name="Weon H.-Y."/>
            <person name="Kwon S.-W."/>
            <person name="Lee S.A."/>
        </authorList>
    </citation>
    <scope>NUCLEOTIDE SEQUENCE [LARGE SCALE GENOMIC DNA]</scope>
    <source>
        <strain evidence="5">KIS68-18</strain>
    </source>
</reference>
<evidence type="ECO:0000256" key="1">
    <source>
        <dbReference type="ARBA" id="ARBA00022574"/>
    </source>
</evidence>
<evidence type="ECO:0000256" key="2">
    <source>
        <dbReference type="ARBA" id="ARBA00022737"/>
    </source>
</evidence>
<dbReference type="PROSITE" id="PS50082">
    <property type="entry name" value="WD_REPEATS_2"/>
    <property type="match status" value="1"/>
</dbReference>
<dbReference type="PANTHER" id="PTHR44019">
    <property type="entry name" value="WD REPEAT-CONTAINING PROTEIN 55"/>
    <property type="match status" value="1"/>
</dbReference>
<name>A0A385SSU9_9BACT</name>
<organism evidence="4 5">
    <name type="scientific">Chryseolinea soli</name>
    <dbReference type="NCBI Taxonomy" id="2321403"/>
    <lineage>
        <taxon>Bacteria</taxon>
        <taxon>Pseudomonadati</taxon>
        <taxon>Bacteroidota</taxon>
        <taxon>Cytophagia</taxon>
        <taxon>Cytophagales</taxon>
        <taxon>Fulvivirgaceae</taxon>
        <taxon>Chryseolinea</taxon>
    </lineage>
</organism>
<dbReference type="OrthoDB" id="698553at2"/>
<dbReference type="EMBL" id="CP032382">
    <property type="protein sequence ID" value="AYB31878.1"/>
    <property type="molecule type" value="Genomic_DNA"/>
</dbReference>
<keyword evidence="2" id="KW-0677">Repeat</keyword>
<dbReference type="InterPro" id="IPR050505">
    <property type="entry name" value="WDR55/POC1"/>
</dbReference>
<dbReference type="InterPro" id="IPR015943">
    <property type="entry name" value="WD40/YVTN_repeat-like_dom_sf"/>
</dbReference>
<proteinExistence type="predicted"/>
<keyword evidence="5" id="KW-1185">Reference proteome</keyword>
<dbReference type="AlphaFoldDB" id="A0A385SSU9"/>
<evidence type="ECO:0000313" key="5">
    <source>
        <dbReference type="Proteomes" id="UP000266183"/>
    </source>
</evidence>
<gene>
    <name evidence="4" type="ORF">D4L85_15485</name>
</gene>
<dbReference type="SUPFAM" id="SSF50998">
    <property type="entry name" value="Quinoprotein alcohol dehydrogenase-like"/>
    <property type="match status" value="2"/>
</dbReference>
<dbReference type="Pfam" id="PF00400">
    <property type="entry name" value="WD40"/>
    <property type="match status" value="2"/>
</dbReference>
<dbReference type="InterPro" id="IPR001680">
    <property type="entry name" value="WD40_rpt"/>
</dbReference>
<sequence length="676" mass="74522">MKITLSVILIAFTCSVHGQFQGKINANGFGTVRALAIDSAARELLVAGDGIISVFDLLSLRQKETIPTEGGLSGMVVTTKGQIITLSRGKIYRTDRSGKSTLLYGNTEIAGIQYDSETDRLYALSVDGKLMIFRLNTAATTQPVQTISPPQKITSVAFSSRQVALGLQSGEILLHKKQTLMPQGSLKGHGAKVVSMNFSADGNLLASSSGMDPQHQLYYEEAILWTVADQSIRFRTGQQYNKIESAALAGDRVILALRSSLKFLTASGQPSSELSTYPYNNPTVVMYGQKLIYGIADTGSASRYLYVVDIPSAKTERAFTFHSNPVWQLNFTQRGDLAITQDNEVTGIDKSGNVVFNERIFAHSSDLPFKNDAFMGIGLKKIPDATPDSILLCDFKSGGVTGYRMPRELLERRFSSDFIYDNKSAFILTNKYLLKVGEKDHLIDFTIPVDSTSKILSLINRDDFFNVTSPQRNFIPGSGLFYEYDAEAQVISLRRISDAIYVKQIKGYKIINTQTPGHCIVFHPSDKALYTLDLSKFDLKKLCEVSEEPGVAELSPDKTRLALQYQPRSNQIELINLQTKETKSFSPSAGTVSCLAFAPNGKYLLMGTYSGEIKLWDLKTGAQTGCIFTSSRYKDYVILNDGAYDGTADGIKYLIKPNAQQGMKQVKNLFKTCITD</sequence>
<evidence type="ECO:0000256" key="3">
    <source>
        <dbReference type="PROSITE-ProRule" id="PRU00221"/>
    </source>
</evidence>
<protein>
    <submittedName>
        <fullName evidence="4">Uncharacterized protein</fullName>
    </submittedName>
</protein>
<dbReference type="PANTHER" id="PTHR44019:SF8">
    <property type="entry name" value="POC1 CENTRIOLAR PROTEIN HOMOLOG"/>
    <property type="match status" value="1"/>
</dbReference>
<dbReference type="SMART" id="SM00320">
    <property type="entry name" value="WD40"/>
    <property type="match status" value="5"/>
</dbReference>
<dbReference type="InterPro" id="IPR011047">
    <property type="entry name" value="Quinoprotein_ADH-like_sf"/>
</dbReference>
<dbReference type="Proteomes" id="UP000266183">
    <property type="component" value="Chromosome"/>
</dbReference>
<feature type="repeat" description="WD" evidence="3">
    <location>
        <begin position="585"/>
        <end position="626"/>
    </location>
</feature>
<keyword evidence="1 3" id="KW-0853">WD repeat</keyword>
<evidence type="ECO:0000313" key="4">
    <source>
        <dbReference type="EMBL" id="AYB31878.1"/>
    </source>
</evidence>
<dbReference type="PROSITE" id="PS50294">
    <property type="entry name" value="WD_REPEATS_REGION"/>
    <property type="match status" value="1"/>
</dbReference>
<accession>A0A385SSU9</accession>
<dbReference type="Gene3D" id="2.130.10.10">
    <property type="entry name" value="YVTN repeat-like/Quinoprotein amine dehydrogenase"/>
    <property type="match status" value="2"/>
</dbReference>